<dbReference type="AlphaFoldDB" id="A0A1A9WUQ8"/>
<dbReference type="InterPro" id="IPR013162">
    <property type="entry name" value="CD80_C2-set"/>
</dbReference>
<dbReference type="STRING" id="37001.A0A1A9WUQ8"/>
<dbReference type="Gene3D" id="2.60.40.10">
    <property type="entry name" value="Immunoglobulins"/>
    <property type="match status" value="2"/>
</dbReference>
<proteinExistence type="predicted"/>
<dbReference type="VEuPathDB" id="VectorBase:GBRI033098"/>
<reference evidence="3" key="2">
    <citation type="submission" date="2020-05" db="UniProtKB">
        <authorList>
            <consortium name="EnsemblMetazoa"/>
        </authorList>
    </citation>
    <scope>IDENTIFICATION</scope>
    <source>
        <strain evidence="3">IAEA</strain>
    </source>
</reference>
<evidence type="ECO:0000259" key="2">
    <source>
        <dbReference type="PROSITE" id="PS50835"/>
    </source>
</evidence>
<name>A0A1A9WUQ8_9MUSC</name>
<dbReference type="EnsemblMetazoa" id="GBRI033098-RA">
    <property type="protein sequence ID" value="GBRI033098-PA"/>
    <property type="gene ID" value="GBRI033098"/>
</dbReference>
<sequence length="373" mass="42342">MLYNHCASARNCANYTFSLRLIEVRIPSYVIKDSMAQLECLYDLDGEALYSVKWYKDGNEFYRYVPKDIPPAQTFHLPGISVDVYSSNDAIVTLRDVNLQTSGRFRCEISGEAPYFQTITQHGDMVVVSLPDQGPPKITGGSPRYQIGDWVHVNCTSGRSKPPVQLSWLVNGQAAEPQSLRKYKTIISGRDDLETSVLGLQFRVARHHFRNGDMKLKCVASLSTFYWRSNEESVESDRAASESRTTFYVNNTRADPVQDISLKENSVTKILSYFIQQNAANSTNSKLLLRSSNLIILLLTSLITMCRCFENMLTLKQNCTLLVTNYEKIDDTKKLSTCHYEQVYDSLSQEINNNAEDNQQTEFNKKVLVISLP</sequence>
<dbReference type="FunFam" id="2.60.40.10:FF:000437">
    <property type="entry name" value="Beat-IIIc, isoform A"/>
    <property type="match status" value="1"/>
</dbReference>
<accession>A0A1A9WUQ8</accession>
<dbReference type="PROSITE" id="PS50835">
    <property type="entry name" value="IG_LIKE"/>
    <property type="match status" value="1"/>
</dbReference>
<dbReference type="InterPro" id="IPR013783">
    <property type="entry name" value="Ig-like_fold"/>
</dbReference>
<dbReference type="Proteomes" id="UP000091820">
    <property type="component" value="Unassembled WGS sequence"/>
</dbReference>
<dbReference type="SUPFAM" id="SSF48726">
    <property type="entry name" value="Immunoglobulin"/>
    <property type="match status" value="2"/>
</dbReference>
<reference evidence="4" key="1">
    <citation type="submission" date="2014-03" db="EMBL/GenBank/DDBJ databases">
        <authorList>
            <person name="Aksoy S."/>
            <person name="Warren W."/>
            <person name="Wilson R.K."/>
        </authorList>
    </citation>
    <scope>NUCLEOTIDE SEQUENCE [LARGE SCALE GENOMIC DNA]</scope>
    <source>
        <strain evidence="4">IAEA</strain>
    </source>
</reference>
<keyword evidence="1" id="KW-1015">Disulfide bond</keyword>
<dbReference type="InterPro" id="IPR036179">
    <property type="entry name" value="Ig-like_dom_sf"/>
</dbReference>
<dbReference type="InterPro" id="IPR007110">
    <property type="entry name" value="Ig-like_dom"/>
</dbReference>
<dbReference type="Pfam" id="PF08205">
    <property type="entry name" value="C2-set_2"/>
    <property type="match status" value="1"/>
</dbReference>
<keyword evidence="4" id="KW-1185">Reference proteome</keyword>
<dbReference type="PANTHER" id="PTHR21261">
    <property type="entry name" value="BEAT PROTEIN"/>
    <property type="match status" value="1"/>
</dbReference>
<dbReference type="GO" id="GO:0008045">
    <property type="term" value="P:motor neuron axon guidance"/>
    <property type="evidence" value="ECO:0007669"/>
    <property type="project" value="TreeGrafter"/>
</dbReference>
<dbReference type="FunFam" id="2.60.40.10:FF:001634">
    <property type="entry name" value="Beat-IIIc, isoform B"/>
    <property type="match status" value="1"/>
</dbReference>
<feature type="domain" description="Ig-like" evidence="2">
    <location>
        <begin position="33"/>
        <end position="120"/>
    </location>
</feature>
<evidence type="ECO:0000313" key="4">
    <source>
        <dbReference type="Proteomes" id="UP000091820"/>
    </source>
</evidence>
<protein>
    <recommendedName>
        <fullName evidence="2">Ig-like domain-containing protein</fullName>
    </recommendedName>
</protein>
<dbReference type="PANTHER" id="PTHR21261:SF15">
    <property type="entry name" value="BEATEN PATH IIIA, ISOFORM D-RELATED"/>
    <property type="match status" value="1"/>
</dbReference>
<evidence type="ECO:0000313" key="3">
    <source>
        <dbReference type="EnsemblMetazoa" id="GBRI033098-PA"/>
    </source>
</evidence>
<organism evidence="3 4">
    <name type="scientific">Glossina brevipalpis</name>
    <dbReference type="NCBI Taxonomy" id="37001"/>
    <lineage>
        <taxon>Eukaryota</taxon>
        <taxon>Metazoa</taxon>
        <taxon>Ecdysozoa</taxon>
        <taxon>Arthropoda</taxon>
        <taxon>Hexapoda</taxon>
        <taxon>Insecta</taxon>
        <taxon>Pterygota</taxon>
        <taxon>Neoptera</taxon>
        <taxon>Endopterygota</taxon>
        <taxon>Diptera</taxon>
        <taxon>Brachycera</taxon>
        <taxon>Muscomorpha</taxon>
        <taxon>Hippoboscoidea</taxon>
        <taxon>Glossinidae</taxon>
        <taxon>Glossina</taxon>
    </lineage>
</organism>
<evidence type="ECO:0000256" key="1">
    <source>
        <dbReference type="ARBA" id="ARBA00023157"/>
    </source>
</evidence>